<dbReference type="InterPro" id="IPR000816">
    <property type="entry name" value="Peptidase_C15"/>
</dbReference>
<reference evidence="12" key="3">
    <citation type="submission" date="2021-08" db="EMBL/GenBank/DDBJ databases">
        <authorList>
            <person name="de Jong S."/>
            <person name="van den Broek M."/>
            <person name="Merkel A."/>
            <person name="de la Torre Cortes P."/>
            <person name="Kalamorz F."/>
            <person name="Cook G."/>
            <person name="van Loosdrecht M."/>
            <person name="McMillan D."/>
        </authorList>
    </citation>
    <scope>NUCLEOTIDE SEQUENCE</scope>
    <source>
        <strain evidence="12">TA2.A1</strain>
    </source>
</reference>
<dbReference type="OrthoDB" id="9779738at2"/>
<dbReference type="InterPro" id="IPR033694">
    <property type="entry name" value="PGPEP1_Cys_AS"/>
</dbReference>
<keyword evidence="6" id="KW-0645">Protease</keyword>
<comment type="subcellular location">
    <subcellularLocation>
        <location evidence="3">Cytoplasm</location>
    </subcellularLocation>
</comment>
<evidence type="ECO:0000256" key="3">
    <source>
        <dbReference type="ARBA" id="ARBA00004496"/>
    </source>
</evidence>
<reference evidence="11 13" key="1">
    <citation type="journal article" date="2011" name="J. Bacteriol.">
        <title>Draft genome sequence of the thermoalkaliphilic Caldalkalibacillus thermarum strain TA2.A1.</title>
        <authorList>
            <person name="Kalamorz F."/>
            <person name="Keis S."/>
            <person name="McMillan D.G."/>
            <person name="Olsson K."/>
            <person name="Stanton J.A."/>
            <person name="Stockwell P."/>
            <person name="Black M.A."/>
            <person name="Klingeman D.M."/>
            <person name="Land M.L."/>
            <person name="Han C.S."/>
            <person name="Martin S.L."/>
            <person name="Becher S.A."/>
            <person name="Peddie C.J."/>
            <person name="Morgan H.W."/>
            <person name="Matthies D."/>
            <person name="Preiss L."/>
            <person name="Meier T."/>
            <person name="Brown S.D."/>
            <person name="Cook G.M."/>
        </authorList>
    </citation>
    <scope>NUCLEOTIDE SEQUENCE [LARGE SCALE GENOMIC DNA]</scope>
    <source>
        <strain evidence="11 13">TA2.A1</strain>
    </source>
</reference>
<comment type="catalytic activity">
    <reaction evidence="1 9">
        <text>Release of an N-terminal pyroglutamyl group from a polypeptide, the second amino acid generally not being Pro.</text>
        <dbReference type="EC" id="3.4.19.3"/>
    </reaction>
</comment>
<keyword evidence="7 12" id="KW-0378">Hydrolase</keyword>
<proteinExistence type="inferred from homology"/>
<dbReference type="SUPFAM" id="SSF53182">
    <property type="entry name" value="Pyrrolidone carboxyl peptidase (pyroglutamate aminopeptidase)"/>
    <property type="match status" value="1"/>
</dbReference>
<keyword evidence="8" id="KW-0788">Thiol protease</keyword>
<dbReference type="InterPro" id="IPR036440">
    <property type="entry name" value="Peptidase_C15-like_sf"/>
</dbReference>
<evidence type="ECO:0000256" key="1">
    <source>
        <dbReference type="ARBA" id="ARBA00001770"/>
    </source>
</evidence>
<dbReference type="GO" id="GO:0005829">
    <property type="term" value="C:cytosol"/>
    <property type="evidence" value="ECO:0007669"/>
    <property type="project" value="InterPro"/>
</dbReference>
<dbReference type="AlphaFoldDB" id="F5L6X0"/>
<dbReference type="GO" id="GO:0006508">
    <property type="term" value="P:proteolysis"/>
    <property type="evidence" value="ECO:0007669"/>
    <property type="project" value="UniProtKB-KW"/>
</dbReference>
<accession>F5L6X0</accession>
<dbReference type="PIRSF" id="PIRSF015592">
    <property type="entry name" value="Prld-crbxl_pptds"/>
    <property type="match status" value="1"/>
</dbReference>
<evidence type="ECO:0000256" key="9">
    <source>
        <dbReference type="PROSITE-ProRule" id="PRU10076"/>
    </source>
</evidence>
<reference evidence="12 14" key="2">
    <citation type="journal article" date="2020" name="Extremophiles">
        <title>Genomic analysis of Caldalkalibacillus thermarum TA2.A1 reveals aerobic alkaliphilic metabolism and evolutionary hallmarks linking alkaliphilic bacteria and plant life.</title>
        <authorList>
            <person name="de Jong S.I."/>
            <person name="van den Broek M.A."/>
            <person name="Merkel A.Y."/>
            <person name="de la Torre Cortes P."/>
            <person name="Kalamorz F."/>
            <person name="Cook G.M."/>
            <person name="van Loosdrecht M.C.M."/>
            <person name="McMillan D.G.G."/>
        </authorList>
    </citation>
    <scope>NUCLEOTIDE SEQUENCE [LARGE SCALE GENOMIC DNA]</scope>
    <source>
        <strain evidence="12 14">TA2.A1</strain>
    </source>
</reference>
<dbReference type="PROSITE" id="PS01334">
    <property type="entry name" value="PYRASE_CYS"/>
    <property type="match status" value="1"/>
</dbReference>
<dbReference type="KEGG" id="cthu:HUR95_08150"/>
<dbReference type="Gene3D" id="3.40.630.20">
    <property type="entry name" value="Peptidase C15, pyroglutamyl peptidase I-like"/>
    <property type="match status" value="1"/>
</dbReference>
<dbReference type="EMBL" id="AFCE01000133">
    <property type="protein sequence ID" value="EGL82905.1"/>
    <property type="molecule type" value="Genomic_DNA"/>
</dbReference>
<dbReference type="PANTHER" id="PTHR23402:SF1">
    <property type="entry name" value="PYROGLUTAMYL-PEPTIDASE I"/>
    <property type="match status" value="1"/>
</dbReference>
<feature type="active site" evidence="9">
    <location>
        <position position="80"/>
    </location>
</feature>
<evidence type="ECO:0000256" key="8">
    <source>
        <dbReference type="ARBA" id="ARBA00022807"/>
    </source>
</evidence>
<sequence>MNVLITGFKPFGGMRVNPTQQLIEAIEHEDLPPHVRIHTALLPVHYDECVQRVIAQIEQVGPDVVISCGLAAGRTAITPERIGINIKDTAPGEAIPDNRGVKPVDEPINPYGPDGLFSTLPNRRIVNKLREHGIPAYISNTAGTYICNNTLYGTLDYIRRKQLPIRAGFIHFPASTEMSVDKPLMASLPLDTMLTALRLIVETVAEDVNA</sequence>
<evidence type="ECO:0000313" key="14">
    <source>
        <dbReference type="Proteomes" id="UP000825179"/>
    </source>
</evidence>
<protein>
    <recommendedName>
        <fullName evidence="9">Pyroglutamyl-peptidase I</fullName>
        <ecNumber evidence="9">3.4.19.3</ecNumber>
    </recommendedName>
</protein>
<evidence type="ECO:0000313" key="13">
    <source>
        <dbReference type="Proteomes" id="UP000010716"/>
    </source>
</evidence>
<evidence type="ECO:0000256" key="7">
    <source>
        <dbReference type="ARBA" id="ARBA00022801"/>
    </source>
</evidence>
<dbReference type="InterPro" id="IPR033693">
    <property type="entry name" value="PGPEP1_Glu_AS"/>
</dbReference>
<dbReference type="Proteomes" id="UP000010716">
    <property type="component" value="Unassembled WGS sequence"/>
</dbReference>
<evidence type="ECO:0000256" key="5">
    <source>
        <dbReference type="ARBA" id="ARBA00022490"/>
    </source>
</evidence>
<feature type="active site" evidence="10">
    <location>
        <position position="147"/>
    </location>
</feature>
<dbReference type="NCBIfam" id="NF009676">
    <property type="entry name" value="PRK13197.1"/>
    <property type="match status" value="1"/>
</dbReference>
<keyword evidence="14" id="KW-1185">Reference proteome</keyword>
<dbReference type="PRINTS" id="PR00706">
    <property type="entry name" value="PYROGLUPTASE"/>
</dbReference>
<dbReference type="Pfam" id="PF01470">
    <property type="entry name" value="Peptidase_C15"/>
    <property type="match status" value="1"/>
</dbReference>
<evidence type="ECO:0000313" key="11">
    <source>
        <dbReference type="EMBL" id="EGL82905.1"/>
    </source>
</evidence>
<evidence type="ECO:0000256" key="6">
    <source>
        <dbReference type="ARBA" id="ARBA00022670"/>
    </source>
</evidence>
<comment type="similarity">
    <text evidence="4">Belongs to the peptidase C15 family.</text>
</comment>
<organism evidence="11 13">
    <name type="scientific">Caldalkalibacillus thermarum (strain TA2.A1)</name>
    <dbReference type="NCBI Taxonomy" id="986075"/>
    <lineage>
        <taxon>Bacteria</taxon>
        <taxon>Bacillati</taxon>
        <taxon>Bacillota</taxon>
        <taxon>Bacilli</taxon>
        <taxon>Bacillales</taxon>
        <taxon>Bacillaceae</taxon>
        <taxon>Caldalkalibacillus</taxon>
    </lineage>
</organism>
<name>F5L6X0_CALTT</name>
<dbReference type="MEROPS" id="C15.001"/>
<comment type="function">
    <text evidence="2">Removes 5-oxoproline from various penultimate amino acid residues except L-proline.</text>
</comment>
<dbReference type="eggNOG" id="COG2039">
    <property type="taxonomic scope" value="Bacteria"/>
</dbReference>
<dbReference type="Proteomes" id="UP000825179">
    <property type="component" value="Chromosome"/>
</dbReference>
<dbReference type="RefSeq" id="WP_007504577.1">
    <property type="nucleotide sequence ID" value="NZ_AFCE01000133.1"/>
</dbReference>
<dbReference type="GO" id="GO:0016920">
    <property type="term" value="F:pyroglutamyl-peptidase activity"/>
    <property type="evidence" value="ECO:0007669"/>
    <property type="project" value="UniProtKB-EC"/>
</dbReference>
<dbReference type="PROSITE" id="PS01333">
    <property type="entry name" value="PYRASE_GLU"/>
    <property type="match status" value="1"/>
</dbReference>
<gene>
    <name evidence="11" type="ORF">CathTA2_1570</name>
    <name evidence="12" type="ORF">HUR95_08150</name>
</gene>
<evidence type="ECO:0000256" key="2">
    <source>
        <dbReference type="ARBA" id="ARBA00002280"/>
    </source>
</evidence>
<evidence type="ECO:0000256" key="10">
    <source>
        <dbReference type="PROSITE-ProRule" id="PRU10077"/>
    </source>
</evidence>
<evidence type="ECO:0000256" key="4">
    <source>
        <dbReference type="ARBA" id="ARBA00006641"/>
    </source>
</evidence>
<dbReference type="CDD" id="cd00501">
    <property type="entry name" value="Peptidase_C15"/>
    <property type="match status" value="1"/>
</dbReference>
<evidence type="ECO:0000313" key="12">
    <source>
        <dbReference type="EMBL" id="QZT35168.1"/>
    </source>
</evidence>
<dbReference type="PANTHER" id="PTHR23402">
    <property type="entry name" value="PROTEASE FAMILY C15 PYROGLUTAMYL-PEPTIDASE I-RELATED"/>
    <property type="match status" value="1"/>
</dbReference>
<dbReference type="EMBL" id="CP082237">
    <property type="protein sequence ID" value="QZT35168.1"/>
    <property type="molecule type" value="Genomic_DNA"/>
</dbReference>
<dbReference type="InterPro" id="IPR016125">
    <property type="entry name" value="Peptidase_C15-like"/>
</dbReference>
<dbReference type="EC" id="3.4.19.3" evidence="9"/>
<keyword evidence="5" id="KW-0963">Cytoplasm</keyword>